<protein>
    <recommendedName>
        <fullName evidence="3">ABM domain-containing protein</fullName>
    </recommendedName>
</protein>
<evidence type="ECO:0008006" key="3">
    <source>
        <dbReference type="Google" id="ProtNLM"/>
    </source>
</evidence>
<name>A0ABR4FJ02_9EURO</name>
<reference evidence="1 2" key="1">
    <citation type="submission" date="2024-07" db="EMBL/GenBank/DDBJ databases">
        <title>Section-level genome sequencing and comparative genomics of Aspergillus sections Usti and Cavernicolus.</title>
        <authorList>
            <consortium name="Lawrence Berkeley National Laboratory"/>
            <person name="Nybo J.L."/>
            <person name="Vesth T.C."/>
            <person name="Theobald S."/>
            <person name="Frisvad J.C."/>
            <person name="Larsen T.O."/>
            <person name="Kjaerboelling I."/>
            <person name="Rothschild-Mancinelli K."/>
            <person name="Lyhne E.K."/>
            <person name="Kogle M.E."/>
            <person name="Barry K."/>
            <person name="Clum A."/>
            <person name="Na H."/>
            <person name="Ledsgaard L."/>
            <person name="Lin J."/>
            <person name="Lipzen A."/>
            <person name="Kuo A."/>
            <person name="Riley R."/>
            <person name="Mondo S."/>
            <person name="Labutti K."/>
            <person name="Haridas S."/>
            <person name="Pangalinan J."/>
            <person name="Salamov A.A."/>
            <person name="Simmons B.A."/>
            <person name="Magnuson J.K."/>
            <person name="Chen J."/>
            <person name="Drula E."/>
            <person name="Henrissat B."/>
            <person name="Wiebenga A."/>
            <person name="Lubbers R.J."/>
            <person name="Gomes A.C."/>
            <person name="Makela M.R."/>
            <person name="Stajich J."/>
            <person name="Grigoriev I.V."/>
            <person name="Mortensen U.H."/>
            <person name="De Vries R.P."/>
            <person name="Baker S.E."/>
            <person name="Andersen M.R."/>
        </authorList>
    </citation>
    <scope>NUCLEOTIDE SEQUENCE [LARGE SCALE GENOMIC DNA]</scope>
    <source>
        <strain evidence="1 2">CBS 209.92</strain>
    </source>
</reference>
<evidence type="ECO:0000313" key="1">
    <source>
        <dbReference type="EMBL" id="KAL2783233.1"/>
    </source>
</evidence>
<evidence type="ECO:0000313" key="2">
    <source>
        <dbReference type="Proteomes" id="UP001610563"/>
    </source>
</evidence>
<proteinExistence type="predicted"/>
<dbReference type="Proteomes" id="UP001610563">
    <property type="component" value="Unassembled WGS sequence"/>
</dbReference>
<dbReference type="EMBL" id="JBFTWV010000254">
    <property type="protein sequence ID" value="KAL2783233.1"/>
    <property type="molecule type" value="Genomic_DNA"/>
</dbReference>
<sequence>MTITEILLPVLKGDPESLASLSSHAPQISSQLAGTPGLQFFAHGKILFDKGNPVPSDSGRTVLLLEWDTLSSLHEFYPHSPAFQGFIGLVKPFLAQGAIPIPFEAVESAQTAASAPITQIMQVRQRPETEGAWARLQGALANEPNPAMAIGQPVFTHAVGVEDQAGTFLGTVGWRSLKDYERARANETISNILGEFGVGTEALNVVVKLEEITAR</sequence>
<comment type="caution">
    <text evidence="1">The sequence shown here is derived from an EMBL/GenBank/DDBJ whole genome shotgun (WGS) entry which is preliminary data.</text>
</comment>
<keyword evidence="2" id="KW-1185">Reference proteome</keyword>
<organism evidence="1 2">
    <name type="scientific">Aspergillus keveii</name>
    <dbReference type="NCBI Taxonomy" id="714993"/>
    <lineage>
        <taxon>Eukaryota</taxon>
        <taxon>Fungi</taxon>
        <taxon>Dikarya</taxon>
        <taxon>Ascomycota</taxon>
        <taxon>Pezizomycotina</taxon>
        <taxon>Eurotiomycetes</taxon>
        <taxon>Eurotiomycetidae</taxon>
        <taxon>Eurotiales</taxon>
        <taxon>Aspergillaceae</taxon>
        <taxon>Aspergillus</taxon>
        <taxon>Aspergillus subgen. Nidulantes</taxon>
    </lineage>
</organism>
<accession>A0ABR4FJ02</accession>
<gene>
    <name evidence="1" type="ORF">BJX66DRAFT_349684</name>
</gene>